<proteinExistence type="predicted"/>
<organism evidence="2 3">
    <name type="scientific">Paenibacillus roseopurpureus</name>
    <dbReference type="NCBI Taxonomy" id="2918901"/>
    <lineage>
        <taxon>Bacteria</taxon>
        <taxon>Bacillati</taxon>
        <taxon>Bacillota</taxon>
        <taxon>Bacilli</taxon>
        <taxon>Bacillales</taxon>
        <taxon>Paenibacillaceae</taxon>
        <taxon>Paenibacillus</taxon>
    </lineage>
</organism>
<reference evidence="2" key="1">
    <citation type="submission" date="2022-02" db="EMBL/GenBank/DDBJ databases">
        <title>Paenibacillus sp. MBLB1832 Whole Genome Shotgun Sequencing.</title>
        <authorList>
            <person name="Hwang C.Y."/>
            <person name="Cho E.-S."/>
            <person name="Seo M.-J."/>
        </authorList>
    </citation>
    <scope>NUCLEOTIDE SEQUENCE</scope>
    <source>
        <strain evidence="2">MBLB1832</strain>
    </source>
</reference>
<evidence type="ECO:0000313" key="3">
    <source>
        <dbReference type="Proteomes" id="UP001304650"/>
    </source>
</evidence>
<keyword evidence="3" id="KW-1185">Reference proteome</keyword>
<evidence type="ECO:0000313" key="2">
    <source>
        <dbReference type="EMBL" id="WNR43667.1"/>
    </source>
</evidence>
<feature type="transmembrane region" description="Helical" evidence="1">
    <location>
        <begin position="6"/>
        <end position="30"/>
    </location>
</feature>
<gene>
    <name evidence="2" type="ORF">MJB10_21580</name>
</gene>
<dbReference type="AlphaFoldDB" id="A0AA96LKQ8"/>
<dbReference type="KEGG" id="proo:MJB10_21580"/>
<accession>A0AA96LKQ8</accession>
<dbReference type="Proteomes" id="UP001304650">
    <property type="component" value="Chromosome"/>
</dbReference>
<dbReference type="RefSeq" id="WP_314798262.1">
    <property type="nucleotide sequence ID" value="NZ_CP130319.1"/>
</dbReference>
<name>A0AA96LKQ8_9BACL</name>
<keyword evidence="1" id="KW-0812">Transmembrane</keyword>
<protein>
    <submittedName>
        <fullName evidence="2">Uncharacterized protein</fullName>
    </submittedName>
</protein>
<evidence type="ECO:0000256" key="1">
    <source>
        <dbReference type="SAM" id="Phobius"/>
    </source>
</evidence>
<sequence length="158" mass="18309">MQTAIITSSLTVVSGVIVFFFSQILLKYIIEPISDFRKIRSQISVQLIYYANIYSNLFKYNEENKNNEKLVVRLDEVSNTFRKLASELIGISNIIPFYSLFSIMRLIPSRKNIQSASSNLIGLSNSIWTNGINNEDNNMKYNRERKNEIVKLLRIKSM</sequence>
<keyword evidence="1" id="KW-0472">Membrane</keyword>
<dbReference type="EMBL" id="CP130319">
    <property type="protein sequence ID" value="WNR43667.1"/>
    <property type="molecule type" value="Genomic_DNA"/>
</dbReference>
<keyword evidence="1" id="KW-1133">Transmembrane helix</keyword>